<feature type="transmembrane region" description="Helical" evidence="5">
    <location>
        <begin position="55"/>
        <end position="78"/>
    </location>
</feature>
<keyword evidence="4 5" id="KW-0472">Membrane</keyword>
<dbReference type="GO" id="GO:0016020">
    <property type="term" value="C:membrane"/>
    <property type="evidence" value="ECO:0007669"/>
    <property type="project" value="UniProtKB-SubCell"/>
</dbReference>
<feature type="transmembrane region" description="Helical" evidence="5">
    <location>
        <begin position="121"/>
        <end position="154"/>
    </location>
</feature>
<evidence type="ECO:0000256" key="5">
    <source>
        <dbReference type="SAM" id="Phobius"/>
    </source>
</evidence>
<feature type="transmembrane region" description="Helical" evidence="5">
    <location>
        <begin position="166"/>
        <end position="183"/>
    </location>
</feature>
<comment type="subcellular location">
    <subcellularLocation>
        <location evidence="1">Membrane</location>
        <topology evidence="1">Multi-pass membrane protein</topology>
    </subcellularLocation>
</comment>
<dbReference type="AlphaFoldDB" id="A0A183F2Y6"/>
<reference evidence="8" key="2">
    <citation type="submission" date="2019-09" db="UniProtKB">
        <authorList>
            <consortium name="WormBaseParasite"/>
        </authorList>
    </citation>
    <scope>IDENTIFICATION</scope>
</reference>
<gene>
    <name evidence="6" type="ORF">HPBE_LOCUS524</name>
</gene>
<dbReference type="InterPro" id="IPR002781">
    <property type="entry name" value="TM_pro_TauE-like"/>
</dbReference>
<dbReference type="EMBL" id="UZAH01000378">
    <property type="protein sequence ID" value="VDO18906.1"/>
    <property type="molecule type" value="Genomic_DNA"/>
</dbReference>
<dbReference type="PANTHER" id="PTHR31154">
    <property type="entry name" value="MEMBRANE TRANSPORTER PROTEIN"/>
    <property type="match status" value="1"/>
</dbReference>
<evidence type="ECO:0000256" key="1">
    <source>
        <dbReference type="ARBA" id="ARBA00004141"/>
    </source>
</evidence>
<evidence type="ECO:0000313" key="6">
    <source>
        <dbReference type="EMBL" id="VDO18906.1"/>
    </source>
</evidence>
<dbReference type="PANTHER" id="PTHR31154:SF4">
    <property type="entry name" value="MEMBRANE TRANSPORTER PROTEIN"/>
    <property type="match status" value="1"/>
</dbReference>
<feature type="transmembrane region" description="Helical" evidence="5">
    <location>
        <begin position="195"/>
        <end position="213"/>
    </location>
</feature>
<sequence>MTSEGGGAVAFPVMTLGLKIAPLVARDFSLVVQAIGMTCAMFVIVFMNVQIEKRAVVFGMLGSVPGFVFGSLVVDPLLTDPQKKMLFVSIWSSFAIALYMLNADERRKTYAAIPAFSPWKAFVLSCTGFVGGIFTAFTGSGVDICIFSIITLLFRVSEKIATPTTIVLMGMNSIIGVYFRTVFEGGISEDALDYIKITIPIAVTLAPLGSFLASHFHRKVLATFIYVLETLAVIGFLVTRPPPVLGEYSALERSFISDCFTFVMQL</sequence>
<dbReference type="Pfam" id="PF01925">
    <property type="entry name" value="TauE"/>
    <property type="match status" value="1"/>
</dbReference>
<dbReference type="Proteomes" id="UP000050761">
    <property type="component" value="Unassembled WGS sequence"/>
</dbReference>
<feature type="transmembrane region" description="Helical" evidence="5">
    <location>
        <begin position="220"/>
        <end position="238"/>
    </location>
</feature>
<evidence type="ECO:0000313" key="7">
    <source>
        <dbReference type="Proteomes" id="UP000050761"/>
    </source>
</evidence>
<dbReference type="OrthoDB" id="5979356at2759"/>
<dbReference type="WBParaSite" id="HPBE_0000052301-mRNA-1">
    <property type="protein sequence ID" value="HPBE_0000052301-mRNA-1"/>
    <property type="gene ID" value="HPBE_0000052301"/>
</dbReference>
<keyword evidence="2 5" id="KW-0812">Transmembrane</keyword>
<evidence type="ECO:0000256" key="2">
    <source>
        <dbReference type="ARBA" id="ARBA00022692"/>
    </source>
</evidence>
<accession>A0A183F2Y6</accession>
<evidence type="ECO:0000256" key="3">
    <source>
        <dbReference type="ARBA" id="ARBA00022989"/>
    </source>
</evidence>
<reference evidence="6 7" key="1">
    <citation type="submission" date="2018-11" db="EMBL/GenBank/DDBJ databases">
        <authorList>
            <consortium name="Pathogen Informatics"/>
        </authorList>
    </citation>
    <scope>NUCLEOTIDE SEQUENCE [LARGE SCALE GENOMIC DNA]</scope>
</reference>
<organism evidence="7 8">
    <name type="scientific">Heligmosomoides polygyrus</name>
    <name type="common">Parasitic roundworm</name>
    <dbReference type="NCBI Taxonomy" id="6339"/>
    <lineage>
        <taxon>Eukaryota</taxon>
        <taxon>Metazoa</taxon>
        <taxon>Ecdysozoa</taxon>
        <taxon>Nematoda</taxon>
        <taxon>Chromadorea</taxon>
        <taxon>Rhabditida</taxon>
        <taxon>Rhabditina</taxon>
        <taxon>Rhabditomorpha</taxon>
        <taxon>Strongyloidea</taxon>
        <taxon>Heligmosomidae</taxon>
        <taxon>Heligmosomoides</taxon>
    </lineage>
</organism>
<keyword evidence="3 5" id="KW-1133">Transmembrane helix</keyword>
<accession>A0A3P7TCK9</accession>
<feature type="transmembrane region" description="Helical" evidence="5">
    <location>
        <begin position="28"/>
        <end position="49"/>
    </location>
</feature>
<protein>
    <submittedName>
        <fullName evidence="8">Membrane transporter protein</fullName>
    </submittedName>
</protein>
<evidence type="ECO:0000256" key="4">
    <source>
        <dbReference type="ARBA" id="ARBA00023136"/>
    </source>
</evidence>
<name>A0A183F2Y6_HELPZ</name>
<keyword evidence="7" id="KW-1185">Reference proteome</keyword>
<proteinExistence type="predicted"/>
<evidence type="ECO:0000313" key="8">
    <source>
        <dbReference type="WBParaSite" id="HPBE_0000052301-mRNA-1"/>
    </source>
</evidence>